<dbReference type="EMBL" id="CAJOBJ010012219">
    <property type="protein sequence ID" value="CAF4164085.1"/>
    <property type="molecule type" value="Genomic_DNA"/>
</dbReference>
<evidence type="ECO:0000313" key="1">
    <source>
        <dbReference type="EMBL" id="CAF4164085.1"/>
    </source>
</evidence>
<accession>A0A8S3GP61</accession>
<dbReference type="Proteomes" id="UP000681720">
    <property type="component" value="Unassembled WGS sequence"/>
</dbReference>
<name>A0A8S3GP61_9BILA</name>
<gene>
    <name evidence="2" type="ORF">BYL167_LOCUS76999</name>
    <name evidence="1" type="ORF">GIL414_LOCUS20070</name>
</gene>
<dbReference type="AlphaFoldDB" id="A0A8S3GP61"/>
<feature type="non-terminal residue" evidence="2">
    <location>
        <position position="85"/>
    </location>
</feature>
<evidence type="ECO:0000313" key="3">
    <source>
        <dbReference type="Proteomes" id="UP000681967"/>
    </source>
</evidence>
<evidence type="ECO:0000313" key="2">
    <source>
        <dbReference type="EMBL" id="CAF5169738.1"/>
    </source>
</evidence>
<reference evidence="2" key="1">
    <citation type="submission" date="2021-02" db="EMBL/GenBank/DDBJ databases">
        <authorList>
            <person name="Nowell W R."/>
        </authorList>
    </citation>
    <scope>NUCLEOTIDE SEQUENCE</scope>
</reference>
<comment type="caution">
    <text evidence="2">The sequence shown here is derived from an EMBL/GenBank/DDBJ whole genome shotgun (WGS) entry which is preliminary data.</text>
</comment>
<sequence length="85" mass="9623">MPVPQLKIFRVLWGIEAQFSADINVLFAELHRLGYTGIEASLSDIARLSNNDSNVFQQALHDHKLELIGTVVTSFYPSEPDVWHD</sequence>
<dbReference type="EMBL" id="CAJOBH010279287">
    <property type="protein sequence ID" value="CAF5169738.1"/>
    <property type="molecule type" value="Genomic_DNA"/>
</dbReference>
<organism evidence="2 3">
    <name type="scientific">Rotaria magnacalcarata</name>
    <dbReference type="NCBI Taxonomy" id="392030"/>
    <lineage>
        <taxon>Eukaryota</taxon>
        <taxon>Metazoa</taxon>
        <taxon>Spiralia</taxon>
        <taxon>Gnathifera</taxon>
        <taxon>Rotifera</taxon>
        <taxon>Eurotatoria</taxon>
        <taxon>Bdelloidea</taxon>
        <taxon>Philodinida</taxon>
        <taxon>Philodinidae</taxon>
        <taxon>Rotaria</taxon>
    </lineage>
</organism>
<dbReference type="Proteomes" id="UP000681967">
    <property type="component" value="Unassembled WGS sequence"/>
</dbReference>
<proteinExistence type="predicted"/>
<protein>
    <submittedName>
        <fullName evidence="2">Uncharacterized protein</fullName>
    </submittedName>
</protein>